<evidence type="ECO:0000256" key="1">
    <source>
        <dbReference type="SAM" id="MobiDB-lite"/>
    </source>
</evidence>
<organism evidence="2 3">
    <name type="scientific">Danionella cerebrum</name>
    <dbReference type="NCBI Taxonomy" id="2873325"/>
    <lineage>
        <taxon>Eukaryota</taxon>
        <taxon>Metazoa</taxon>
        <taxon>Chordata</taxon>
        <taxon>Craniata</taxon>
        <taxon>Vertebrata</taxon>
        <taxon>Euteleostomi</taxon>
        <taxon>Actinopterygii</taxon>
        <taxon>Neopterygii</taxon>
        <taxon>Teleostei</taxon>
        <taxon>Ostariophysi</taxon>
        <taxon>Cypriniformes</taxon>
        <taxon>Danionidae</taxon>
        <taxon>Danioninae</taxon>
        <taxon>Danionella</taxon>
    </lineage>
</organism>
<feature type="compositionally biased region" description="Basic residues" evidence="1">
    <location>
        <begin position="9"/>
        <end position="18"/>
    </location>
</feature>
<name>A0A553Q763_9TELE</name>
<feature type="region of interest" description="Disordered" evidence="1">
    <location>
        <begin position="1"/>
        <end position="30"/>
    </location>
</feature>
<dbReference type="Proteomes" id="UP000316079">
    <property type="component" value="Unassembled WGS sequence"/>
</dbReference>
<reference evidence="2 3" key="1">
    <citation type="journal article" date="2019" name="Sci. Data">
        <title>Hybrid genome assembly and annotation of Danionella translucida.</title>
        <authorList>
            <person name="Kadobianskyi M."/>
            <person name="Schulze L."/>
            <person name="Schuelke M."/>
            <person name="Judkewitz B."/>
        </authorList>
    </citation>
    <scope>NUCLEOTIDE SEQUENCE [LARGE SCALE GENOMIC DNA]</scope>
    <source>
        <strain evidence="2 3">Bolton</strain>
    </source>
</reference>
<proteinExistence type="predicted"/>
<dbReference type="EMBL" id="SRMA01026257">
    <property type="protein sequence ID" value="TRY85775.1"/>
    <property type="molecule type" value="Genomic_DNA"/>
</dbReference>
<sequence>MKNNDNRTLHKKKQHKLKSQQNKNSSRMNPHYLFVTHYTLPAEEGNYVTKGFCGEGVGGKSHFPRPNEQQPATLISPIRVRQNYARNTSSSSTTSSKDGGFTTIVADCVTMSRPHPLLIRDRPITGVEAY</sequence>
<comment type="caution">
    <text evidence="2">The sequence shown here is derived from an EMBL/GenBank/DDBJ whole genome shotgun (WGS) entry which is preliminary data.</text>
</comment>
<evidence type="ECO:0000313" key="3">
    <source>
        <dbReference type="Proteomes" id="UP000316079"/>
    </source>
</evidence>
<gene>
    <name evidence="2" type="ORF">DNTS_014582</name>
</gene>
<dbReference type="AlphaFoldDB" id="A0A553Q763"/>
<keyword evidence="3" id="KW-1185">Reference proteome</keyword>
<evidence type="ECO:0000313" key="2">
    <source>
        <dbReference type="EMBL" id="TRY85775.1"/>
    </source>
</evidence>
<protein>
    <submittedName>
        <fullName evidence="2">Uncharacterized protein</fullName>
    </submittedName>
</protein>
<accession>A0A553Q763</accession>